<dbReference type="PIRSF" id="PIRSF001439">
    <property type="entry name" value="CryM"/>
    <property type="match status" value="1"/>
</dbReference>
<dbReference type="Gene3D" id="3.40.50.720">
    <property type="entry name" value="NAD(P)-binding Rossmann-like Domain"/>
    <property type="match status" value="1"/>
</dbReference>
<dbReference type="EMBL" id="LQPN01000063">
    <property type="protein sequence ID" value="ORW41785.1"/>
    <property type="molecule type" value="Genomic_DNA"/>
</dbReference>
<dbReference type="SUPFAM" id="SSF51735">
    <property type="entry name" value="NAD(P)-binding Rossmann-fold domains"/>
    <property type="match status" value="1"/>
</dbReference>
<evidence type="ECO:0000313" key="2">
    <source>
        <dbReference type="Proteomes" id="UP000193285"/>
    </source>
</evidence>
<name>A0A1X2A6L7_9MYCO</name>
<dbReference type="PANTHER" id="PTHR13812">
    <property type="entry name" value="KETIMINE REDUCTASE MU-CRYSTALLIN"/>
    <property type="match status" value="1"/>
</dbReference>
<dbReference type="OrthoDB" id="7209364at2"/>
<evidence type="ECO:0008006" key="3">
    <source>
        <dbReference type="Google" id="ProtNLM"/>
    </source>
</evidence>
<dbReference type="Gene3D" id="3.30.1780.10">
    <property type="entry name" value="ornithine cyclodeaminase, domain 1"/>
    <property type="match status" value="1"/>
</dbReference>
<accession>A0A1X2A6L7</accession>
<dbReference type="InterPro" id="IPR003462">
    <property type="entry name" value="ODC_Mu_crystall"/>
</dbReference>
<dbReference type="AlphaFoldDB" id="A0A1X2A6L7"/>
<sequence>MMNTESAVRTVDVRAAAASQALSETDPPRWIDEGDVVALVSLPEVIAAVRDAYLRAAAGEIVAMPKTFASWAGGTMHAIGATAVASGIAVSKTWAHTSGGATPLLAAWDADTGRLLAVIQAFALGQLRTSAITGTATALLAADGAQRLAVIGSGKQAEGQAAAVAAVRDIQDIAVYSPTAEHRESFAARISERSGVSARAATSVADALDQADVVVTVTRATEPFVSAPMLAERVHINAVGAITPERAELEPAVVARARRVVADDVAAARQLSPRELSATNAAHVLSLGSALAANERLDGEGVTIFKALGTGISDLAVAEMVLERAHAADVGRPLIVSSRTQPKLWSI</sequence>
<organism evidence="1 2">
    <name type="scientific">Mycobacterium paraense</name>
    <dbReference type="NCBI Taxonomy" id="767916"/>
    <lineage>
        <taxon>Bacteria</taxon>
        <taxon>Bacillati</taxon>
        <taxon>Actinomycetota</taxon>
        <taxon>Actinomycetes</taxon>
        <taxon>Mycobacteriales</taxon>
        <taxon>Mycobacteriaceae</taxon>
        <taxon>Mycobacterium</taxon>
        <taxon>Mycobacterium simiae complex</taxon>
    </lineage>
</organism>
<reference evidence="1 2" key="1">
    <citation type="journal article" date="2015" name="Emerg. Microbes Infect.">
        <title>Characterization of 17 strains belonging to the Mycobacterium simiae complex and description of Mycobacterium paraense sp. nov.</title>
        <authorList>
            <person name="Fusco da Costa A.R."/>
            <person name="Fedrizzi T."/>
            <person name="Lopes M.L."/>
            <person name="Pecorari M."/>
            <person name="Oliveira da Costa W.L."/>
            <person name="Giacobazzi E."/>
            <person name="da Costa Bahia J.R."/>
            <person name="De Sanctis V."/>
            <person name="Batista Lima K.V."/>
            <person name="Bertorelli R."/>
            <person name="Grottola A."/>
            <person name="Fabio A."/>
            <person name="Mariottini A."/>
            <person name="Ferretti P."/>
            <person name="Di Leva F."/>
            <person name="Fregni Serpini G."/>
            <person name="Tagliazucchi S."/>
            <person name="Rumpianesi F."/>
            <person name="Jousson O."/>
            <person name="Segata N."/>
            <person name="Tortoli E."/>
        </authorList>
    </citation>
    <scope>NUCLEOTIDE SEQUENCE [LARGE SCALE GENOMIC DNA]</scope>
    <source>
        <strain evidence="1 2">IEC33</strain>
    </source>
</reference>
<dbReference type="Pfam" id="PF02423">
    <property type="entry name" value="OCD_Mu_crystall"/>
    <property type="match status" value="1"/>
</dbReference>
<dbReference type="PANTHER" id="PTHR13812:SF19">
    <property type="entry name" value="KETIMINE REDUCTASE MU-CRYSTALLIN"/>
    <property type="match status" value="1"/>
</dbReference>
<dbReference type="InterPro" id="IPR023401">
    <property type="entry name" value="ODC_N"/>
</dbReference>
<comment type="caution">
    <text evidence="1">The sequence shown here is derived from an EMBL/GenBank/DDBJ whole genome shotgun (WGS) entry which is preliminary data.</text>
</comment>
<gene>
    <name evidence="1" type="ORF">AWB90_21210</name>
</gene>
<dbReference type="InterPro" id="IPR036291">
    <property type="entry name" value="NAD(P)-bd_dom_sf"/>
</dbReference>
<protein>
    <recommendedName>
        <fullName evidence="3">Ornithine cyclodeaminase</fullName>
    </recommendedName>
</protein>
<dbReference type="Proteomes" id="UP000193285">
    <property type="component" value="Unassembled WGS sequence"/>
</dbReference>
<dbReference type="GO" id="GO:0005737">
    <property type="term" value="C:cytoplasm"/>
    <property type="evidence" value="ECO:0007669"/>
    <property type="project" value="TreeGrafter"/>
</dbReference>
<proteinExistence type="predicted"/>
<dbReference type="RefSeq" id="WP_085245883.1">
    <property type="nucleotide sequence ID" value="NZ_LQPN01000063.1"/>
</dbReference>
<evidence type="ECO:0000313" key="1">
    <source>
        <dbReference type="EMBL" id="ORW41785.1"/>
    </source>
</evidence>